<proteinExistence type="inferred from homology"/>
<dbReference type="Pfam" id="PF01161">
    <property type="entry name" value="PBP"/>
    <property type="match status" value="1"/>
</dbReference>
<dbReference type="InterPro" id="IPR001858">
    <property type="entry name" value="Phosphatidylethanolamine-bd_CS"/>
</dbReference>
<dbReference type="WBParaSite" id="EVEC_0001165801-mRNA-1">
    <property type="protein sequence ID" value="EVEC_0001165801-mRNA-1"/>
    <property type="gene ID" value="EVEC_0001165801"/>
</dbReference>
<organism evidence="4">
    <name type="scientific">Enterobius vermicularis</name>
    <name type="common">Human pinworm</name>
    <dbReference type="NCBI Taxonomy" id="51028"/>
    <lineage>
        <taxon>Eukaryota</taxon>
        <taxon>Metazoa</taxon>
        <taxon>Ecdysozoa</taxon>
        <taxon>Nematoda</taxon>
        <taxon>Chromadorea</taxon>
        <taxon>Rhabditida</taxon>
        <taxon>Spirurina</taxon>
        <taxon>Oxyuridomorpha</taxon>
        <taxon>Oxyuroidea</taxon>
        <taxon>Oxyuridae</taxon>
        <taxon>Enterobius</taxon>
    </lineage>
</organism>
<dbReference type="InterPro" id="IPR035810">
    <property type="entry name" value="PEBP_euk"/>
</dbReference>
<dbReference type="AlphaFoldDB" id="A0A0N4VL98"/>
<evidence type="ECO:0000313" key="3">
    <source>
        <dbReference type="Proteomes" id="UP000274131"/>
    </source>
</evidence>
<dbReference type="InterPro" id="IPR036610">
    <property type="entry name" value="PEBP-like_sf"/>
</dbReference>
<reference evidence="2 3" key="2">
    <citation type="submission" date="2018-10" db="EMBL/GenBank/DDBJ databases">
        <authorList>
            <consortium name="Pathogen Informatics"/>
        </authorList>
    </citation>
    <scope>NUCLEOTIDE SEQUENCE [LARGE SCALE GENOMIC DNA]</scope>
</reference>
<evidence type="ECO:0000313" key="4">
    <source>
        <dbReference type="WBParaSite" id="EVEC_0001165801-mRNA-1"/>
    </source>
</evidence>
<dbReference type="PROSITE" id="PS01220">
    <property type="entry name" value="PBP"/>
    <property type="match status" value="1"/>
</dbReference>
<name>A0A0N4VL98_ENTVE</name>
<dbReference type="CDD" id="cd00866">
    <property type="entry name" value="PEBP_euk"/>
    <property type="match status" value="1"/>
</dbReference>
<dbReference type="OrthoDB" id="6700855at2759"/>
<dbReference type="InterPro" id="IPR008914">
    <property type="entry name" value="PEBP"/>
</dbReference>
<keyword evidence="3" id="KW-1185">Reference proteome</keyword>
<dbReference type="PANTHER" id="PTHR11362">
    <property type="entry name" value="PHOSPHATIDYLETHANOLAMINE-BINDING PROTEIN"/>
    <property type="match status" value="1"/>
</dbReference>
<dbReference type="STRING" id="51028.A0A0N4VL98"/>
<dbReference type="Proteomes" id="UP000274131">
    <property type="component" value="Unassembled WGS sequence"/>
</dbReference>
<comment type="similarity">
    <text evidence="1">Belongs to the phosphatidylethanolamine-binding protein family.</text>
</comment>
<evidence type="ECO:0000313" key="2">
    <source>
        <dbReference type="EMBL" id="VDD96193.1"/>
    </source>
</evidence>
<gene>
    <name evidence="2" type="ORF">EVEC_LOCUS10944</name>
</gene>
<reference evidence="4" key="1">
    <citation type="submission" date="2017-02" db="UniProtKB">
        <authorList>
            <consortium name="WormBaseParasite"/>
        </authorList>
    </citation>
    <scope>IDENTIFICATION</scope>
</reference>
<dbReference type="PANTHER" id="PTHR11362:SF82">
    <property type="entry name" value="PHOSPHATIDYLETHANOLAMINE-BINDING PROTEIN 4"/>
    <property type="match status" value="1"/>
</dbReference>
<protein>
    <submittedName>
        <fullName evidence="4">Phosphatidylethanolamine-binding protein</fullName>
    </submittedName>
</protein>
<dbReference type="Gene3D" id="3.90.280.10">
    <property type="entry name" value="PEBP-like"/>
    <property type="match status" value="1"/>
</dbReference>
<evidence type="ECO:0000256" key="1">
    <source>
        <dbReference type="ARBA" id="ARBA00007091"/>
    </source>
</evidence>
<dbReference type="SUPFAM" id="SSF49777">
    <property type="entry name" value="PEBP-like"/>
    <property type="match status" value="1"/>
</dbReference>
<accession>A0A0N4VL98</accession>
<dbReference type="EMBL" id="UXUI01011375">
    <property type="protein sequence ID" value="VDD96193.1"/>
    <property type="molecule type" value="Genomic_DNA"/>
</dbReference>
<sequence>MSVAASFEIHRITPEIVPIAPIKLLTVTFDNNVQVFRGNLLSPAVVKNKPTVTWDIDYDSYYTLIMIDPDVPSKANPEFRETLHWLVINIPIDEVSKGDLIADFLPSNPSPKTGLHRYVFLLYKQKRKLSNIQPISFEERKCWHAARFAGQNGLGNPIAGNFYQVLL</sequence>